<evidence type="ECO:0000313" key="2">
    <source>
        <dbReference type="Proteomes" id="UP001206128"/>
    </source>
</evidence>
<sequence>MFKSLGRRGAVGATMVALLTALVGCGTTGPQGGAPDDGSVHVWVLEDDKMNAAQQQAADEFNKNSSVKVVIDRFSPDSYPDKLRVAMGSPNAPDVFFNWGGGSIKSYVQAGTLVDLTPTLDAKPQLKQAFLPAVLEAGGLDGKYYGIPLRGMQPVVLFYNRDVFANAGVQPPQSWNDLLSLIDTFKSRGITPFALGGATAWTELMWVEYLVDRYGGAEVFDRIVHGDQSAWRDPSVLQAAQTVQDLVDRGAFGTNFASVDYNSHAASTLLARGNAAMHLMGSWEYANQLQDDPDFARTKLGYTTFPGIEGGKGDPANLVGNPTNYFSVSAQSKNKDTAIAFLDQMATDSYVTKLLQAGDVPTTTSAQDRLGQSDNPEFATFQYNLVQRAPEFTQSWDQALDPNIGQAVITAIQQLFNKQLTPEQFVQTVEQAR</sequence>
<comment type="caution">
    <text evidence="1">The sequence shown here is derived from an EMBL/GenBank/DDBJ whole genome shotgun (WGS) entry which is preliminary data.</text>
</comment>
<reference evidence="1" key="1">
    <citation type="submission" date="2022-06" db="EMBL/GenBank/DDBJ databases">
        <title>Genomic Encyclopedia of Archaeal and Bacterial Type Strains, Phase II (KMG-II): from individual species to whole genera.</title>
        <authorList>
            <person name="Goeker M."/>
        </authorList>
    </citation>
    <scope>NUCLEOTIDE SEQUENCE</scope>
    <source>
        <strain evidence="1">DSM 43935</strain>
    </source>
</reference>
<name>A0AAE3KF75_9PSEU</name>
<dbReference type="PANTHER" id="PTHR43649:SF14">
    <property type="entry name" value="BLR3389 PROTEIN"/>
    <property type="match status" value="1"/>
</dbReference>
<dbReference type="PANTHER" id="PTHR43649">
    <property type="entry name" value="ARABINOSE-BINDING PROTEIN-RELATED"/>
    <property type="match status" value="1"/>
</dbReference>
<accession>A0AAE3KF75</accession>
<dbReference type="AlphaFoldDB" id="A0AAE3KF75"/>
<organism evidence="1 2">
    <name type="scientific">Goodfellowiella coeruleoviolacea</name>
    <dbReference type="NCBI Taxonomy" id="334858"/>
    <lineage>
        <taxon>Bacteria</taxon>
        <taxon>Bacillati</taxon>
        <taxon>Actinomycetota</taxon>
        <taxon>Actinomycetes</taxon>
        <taxon>Pseudonocardiales</taxon>
        <taxon>Pseudonocardiaceae</taxon>
        <taxon>Goodfellowiella</taxon>
    </lineage>
</organism>
<dbReference type="EMBL" id="JAMTCK010000002">
    <property type="protein sequence ID" value="MCP2164149.1"/>
    <property type="molecule type" value="Genomic_DNA"/>
</dbReference>
<dbReference type="RefSeq" id="WP_253767520.1">
    <property type="nucleotide sequence ID" value="NZ_JAMTCK010000002.1"/>
</dbReference>
<dbReference type="InterPro" id="IPR050490">
    <property type="entry name" value="Bact_solute-bd_prot1"/>
</dbReference>
<keyword evidence="2" id="KW-1185">Reference proteome</keyword>
<dbReference type="SUPFAM" id="SSF53850">
    <property type="entry name" value="Periplasmic binding protein-like II"/>
    <property type="match status" value="1"/>
</dbReference>
<dbReference type="Gene3D" id="3.40.190.10">
    <property type="entry name" value="Periplasmic binding protein-like II"/>
    <property type="match status" value="2"/>
</dbReference>
<proteinExistence type="predicted"/>
<dbReference type="InterPro" id="IPR006059">
    <property type="entry name" value="SBP"/>
</dbReference>
<evidence type="ECO:0000313" key="1">
    <source>
        <dbReference type="EMBL" id="MCP2164149.1"/>
    </source>
</evidence>
<gene>
    <name evidence="1" type="ORF">LX83_000989</name>
</gene>
<protein>
    <submittedName>
        <fullName evidence="1">Carbohydrate ABC transporter substrate-binding protein, CUT1 family (TC 3.A.1.1.-)</fullName>
    </submittedName>
</protein>
<dbReference type="Proteomes" id="UP001206128">
    <property type="component" value="Unassembled WGS sequence"/>
</dbReference>
<dbReference type="Pfam" id="PF01547">
    <property type="entry name" value="SBP_bac_1"/>
    <property type="match status" value="1"/>
</dbReference>
<dbReference type="PROSITE" id="PS51257">
    <property type="entry name" value="PROKAR_LIPOPROTEIN"/>
    <property type="match status" value="1"/>
</dbReference>